<name>A0A444UYV4_ACIRT</name>
<evidence type="ECO:0000256" key="1">
    <source>
        <dbReference type="SAM" id="MobiDB-lite"/>
    </source>
</evidence>
<dbReference type="EMBL" id="SCEB01004751">
    <property type="protein sequence ID" value="RXM93347.1"/>
    <property type="molecule type" value="Genomic_DNA"/>
</dbReference>
<dbReference type="InterPro" id="IPR024829">
    <property type="entry name" value="IEX-1"/>
</dbReference>
<comment type="caution">
    <text evidence="2">The sequence shown here is derived from an EMBL/GenBank/DDBJ whole genome shotgun (WGS) entry which is preliminary data.</text>
</comment>
<accession>A0A444UYV4</accession>
<reference evidence="2 3" key="1">
    <citation type="submission" date="2019-01" db="EMBL/GenBank/DDBJ databases">
        <title>Draft Genome and Complete Hox-Cluster Characterization of the Sterlet Sturgeon (Acipenser ruthenus).</title>
        <authorList>
            <person name="Wei Q."/>
        </authorList>
    </citation>
    <scope>NUCLEOTIDE SEQUENCE [LARGE SCALE GENOMIC DNA]</scope>
    <source>
        <strain evidence="2">WHYD16114868_AA</strain>
        <tissue evidence="2">Blood</tissue>
    </source>
</reference>
<dbReference type="PANTHER" id="PTHR16915:SF0">
    <property type="entry name" value="RADIATION-INDUCIBLE IMMEDIATE-EARLY GENE IEX-1"/>
    <property type="match status" value="1"/>
</dbReference>
<sequence length="186" mass="21224">MSIHCAGLIQSKGEEMKDWDGGVQPNPAATHPASSAVTGHRSPRLRSRRTQKVMYPRLVRKYLPRTEKGSLAKRWLLALCAVVFLQICTEEGLEEERLPSFEALESRGLMSFVPDRRGVPDSCQLHPTLFWIPVQQQQQMTIQRFHTQEMFASSQVRRPHRDISNSSSYPSDLLTCLSYKWRSGLA</sequence>
<evidence type="ECO:0000313" key="2">
    <source>
        <dbReference type="EMBL" id="RXM93347.1"/>
    </source>
</evidence>
<dbReference type="PANTHER" id="PTHR16915">
    <property type="entry name" value="IMMEDIATE EARLY RESPONSE 3"/>
    <property type="match status" value="1"/>
</dbReference>
<dbReference type="GO" id="GO:0043066">
    <property type="term" value="P:negative regulation of apoptotic process"/>
    <property type="evidence" value="ECO:0007669"/>
    <property type="project" value="InterPro"/>
</dbReference>
<gene>
    <name evidence="2" type="ORF">EOD39_19175</name>
</gene>
<keyword evidence="3" id="KW-1185">Reference proteome</keyword>
<protein>
    <recommendedName>
        <fullName evidence="4">Radiation-inducible immediate-early gene IEX-1</fullName>
    </recommendedName>
</protein>
<evidence type="ECO:0000313" key="3">
    <source>
        <dbReference type="Proteomes" id="UP000289886"/>
    </source>
</evidence>
<organism evidence="2 3">
    <name type="scientific">Acipenser ruthenus</name>
    <name type="common">Sterlet sturgeon</name>
    <dbReference type="NCBI Taxonomy" id="7906"/>
    <lineage>
        <taxon>Eukaryota</taxon>
        <taxon>Metazoa</taxon>
        <taxon>Chordata</taxon>
        <taxon>Craniata</taxon>
        <taxon>Vertebrata</taxon>
        <taxon>Euteleostomi</taxon>
        <taxon>Actinopterygii</taxon>
        <taxon>Chondrostei</taxon>
        <taxon>Acipenseriformes</taxon>
        <taxon>Acipenseridae</taxon>
        <taxon>Acipenser</taxon>
    </lineage>
</organism>
<proteinExistence type="predicted"/>
<feature type="region of interest" description="Disordered" evidence="1">
    <location>
        <begin position="16"/>
        <end position="46"/>
    </location>
</feature>
<evidence type="ECO:0008006" key="4">
    <source>
        <dbReference type="Google" id="ProtNLM"/>
    </source>
</evidence>
<dbReference type="AlphaFoldDB" id="A0A444UYV4"/>
<dbReference type="Proteomes" id="UP000289886">
    <property type="component" value="Unassembled WGS sequence"/>
</dbReference>